<dbReference type="Pfam" id="PF00270">
    <property type="entry name" value="DEAD"/>
    <property type="match status" value="1"/>
</dbReference>
<feature type="domain" description="Helicase ATP-binding" evidence="5">
    <location>
        <begin position="276"/>
        <end position="329"/>
    </location>
</feature>
<dbReference type="AlphaFoldDB" id="A0A9J6BZ64"/>
<feature type="region of interest" description="Disordered" evidence="4">
    <location>
        <begin position="1"/>
        <end position="73"/>
    </location>
</feature>
<accession>A0A9J6BZ64</accession>
<dbReference type="PROSITE" id="PS00039">
    <property type="entry name" value="DEAD_ATP_HELICASE"/>
    <property type="match status" value="1"/>
</dbReference>
<evidence type="ECO:0000259" key="5">
    <source>
        <dbReference type="PROSITE" id="PS51192"/>
    </source>
</evidence>
<comment type="caution">
    <text evidence="6">The sequence shown here is derived from an EMBL/GenBank/DDBJ whole genome shotgun (WGS) entry which is preliminary data.</text>
</comment>
<evidence type="ECO:0000256" key="4">
    <source>
        <dbReference type="SAM" id="MobiDB-lite"/>
    </source>
</evidence>
<evidence type="ECO:0000256" key="1">
    <source>
        <dbReference type="ARBA" id="ARBA00022801"/>
    </source>
</evidence>
<gene>
    <name evidence="6" type="ORF">PVAND_005187</name>
</gene>
<dbReference type="EMBL" id="JADBJN010000002">
    <property type="protein sequence ID" value="KAG5675273.1"/>
    <property type="molecule type" value="Genomic_DNA"/>
</dbReference>
<dbReference type="OrthoDB" id="196131at2759"/>
<dbReference type="InterPro" id="IPR027417">
    <property type="entry name" value="P-loop_NTPase"/>
</dbReference>
<keyword evidence="3" id="KW-0547">Nucleotide-binding</keyword>
<dbReference type="GO" id="GO:0005524">
    <property type="term" value="F:ATP binding"/>
    <property type="evidence" value="ECO:0007669"/>
    <property type="project" value="UniProtKB-KW"/>
</dbReference>
<evidence type="ECO:0000313" key="6">
    <source>
        <dbReference type="EMBL" id="KAG5675273.1"/>
    </source>
</evidence>
<dbReference type="PANTHER" id="PTHR47958">
    <property type="entry name" value="ATP-DEPENDENT RNA HELICASE DBP3"/>
    <property type="match status" value="1"/>
</dbReference>
<dbReference type="GO" id="GO:0016787">
    <property type="term" value="F:hydrolase activity"/>
    <property type="evidence" value="ECO:0007669"/>
    <property type="project" value="UniProtKB-KW"/>
</dbReference>
<dbReference type="SUPFAM" id="SSF52540">
    <property type="entry name" value="P-loop containing nucleoside triphosphate hydrolases"/>
    <property type="match status" value="1"/>
</dbReference>
<keyword evidence="2 3" id="KW-0347">Helicase</keyword>
<organism evidence="6 7">
    <name type="scientific">Polypedilum vanderplanki</name>
    <name type="common">Sleeping chironomid midge</name>
    <dbReference type="NCBI Taxonomy" id="319348"/>
    <lineage>
        <taxon>Eukaryota</taxon>
        <taxon>Metazoa</taxon>
        <taxon>Ecdysozoa</taxon>
        <taxon>Arthropoda</taxon>
        <taxon>Hexapoda</taxon>
        <taxon>Insecta</taxon>
        <taxon>Pterygota</taxon>
        <taxon>Neoptera</taxon>
        <taxon>Endopterygota</taxon>
        <taxon>Diptera</taxon>
        <taxon>Nematocera</taxon>
        <taxon>Chironomoidea</taxon>
        <taxon>Chironomidae</taxon>
        <taxon>Chironominae</taxon>
        <taxon>Polypedilum</taxon>
        <taxon>Polypedilum</taxon>
    </lineage>
</organism>
<dbReference type="InterPro" id="IPR000629">
    <property type="entry name" value="RNA-helicase_DEAD-box_CS"/>
</dbReference>
<dbReference type="Proteomes" id="UP001107558">
    <property type="component" value="Chromosome 2"/>
</dbReference>
<protein>
    <recommendedName>
        <fullName evidence="5">Helicase ATP-binding domain-containing protein</fullName>
    </recommendedName>
</protein>
<name>A0A9J6BZ64_POLVA</name>
<proteinExistence type="inferred from homology"/>
<sequence>MGKEKSSRTDKDRDKDRSSRRSRSRSRDRSDRKSDRRYEDDRKPREARDEKLKTEVKEELERANAREKRKERTTKAEKFYGDLLEKRRQKLRKNKRRFALKKVKKKEETNKKWDDRHWTEKEFDEMTERDWRIFRERLQYHNQRWKNTKSNQKMAKKQAYRKKYWILLIKLVIKIQLLFRDKLYQLVYKIVTLSVLPKQVLEKLLLFLIPLLTWISIAAKSKNVREYRSRNHMLLFSTNKKTCLNKLRKKQENSERLGYSPRCRCGRFISRRASFQLRLGCEIVIATPGRLIDVLENRYLVLNQCTYVVMDEADRMIDMGFEPDVQKILEYMPVSNLNQIQKKQKMQPNIMENSIHAKSIDKLSCLQQLCLQLLSVSSYIFATSSNSLYWIFGKPTERTEQVVIMTTETD</sequence>
<comment type="similarity">
    <text evidence="3">Belongs to the DEAD box helicase family.</text>
</comment>
<dbReference type="PROSITE" id="PS51192">
    <property type="entry name" value="HELICASE_ATP_BIND_1"/>
    <property type="match status" value="1"/>
</dbReference>
<evidence type="ECO:0000313" key="7">
    <source>
        <dbReference type="Proteomes" id="UP001107558"/>
    </source>
</evidence>
<dbReference type="InterPro" id="IPR011545">
    <property type="entry name" value="DEAD/DEAH_box_helicase_dom"/>
</dbReference>
<evidence type="ECO:0000256" key="3">
    <source>
        <dbReference type="RuleBase" id="RU000492"/>
    </source>
</evidence>
<dbReference type="Gene3D" id="3.40.50.300">
    <property type="entry name" value="P-loop containing nucleotide triphosphate hydrolases"/>
    <property type="match status" value="1"/>
</dbReference>
<reference evidence="6" key="1">
    <citation type="submission" date="2021-03" db="EMBL/GenBank/DDBJ databases">
        <title>Chromosome level genome of the anhydrobiotic midge Polypedilum vanderplanki.</title>
        <authorList>
            <person name="Yoshida Y."/>
            <person name="Kikawada T."/>
            <person name="Gusev O."/>
        </authorList>
    </citation>
    <scope>NUCLEOTIDE SEQUENCE</scope>
    <source>
        <strain evidence="6">NIAS01</strain>
        <tissue evidence="6">Whole body or cell culture</tissue>
    </source>
</reference>
<keyword evidence="7" id="KW-1185">Reference proteome</keyword>
<dbReference type="InterPro" id="IPR014001">
    <property type="entry name" value="Helicase_ATP-bd"/>
</dbReference>
<dbReference type="GO" id="GO:0004386">
    <property type="term" value="F:helicase activity"/>
    <property type="evidence" value="ECO:0007669"/>
    <property type="project" value="UniProtKB-KW"/>
</dbReference>
<keyword evidence="3" id="KW-0067">ATP-binding</keyword>
<dbReference type="GO" id="GO:0003676">
    <property type="term" value="F:nucleic acid binding"/>
    <property type="evidence" value="ECO:0007669"/>
    <property type="project" value="InterPro"/>
</dbReference>
<dbReference type="GO" id="GO:0010468">
    <property type="term" value="P:regulation of gene expression"/>
    <property type="evidence" value="ECO:0007669"/>
    <property type="project" value="UniProtKB-ARBA"/>
</dbReference>
<evidence type="ECO:0000256" key="2">
    <source>
        <dbReference type="ARBA" id="ARBA00022806"/>
    </source>
</evidence>
<keyword evidence="1 3" id="KW-0378">Hydrolase</keyword>